<dbReference type="RefSeq" id="WP_043949956.1">
    <property type="nucleotide sequence ID" value="NZ_HG966617.1"/>
</dbReference>
<dbReference type="EMBL" id="HG966617">
    <property type="protein sequence ID" value="CDO59245.1"/>
    <property type="molecule type" value="Genomic_DNA"/>
</dbReference>
<dbReference type="InterPro" id="IPR021295">
    <property type="entry name" value="DUF2867"/>
</dbReference>
<keyword evidence="2" id="KW-1185">Reference proteome</keyword>
<dbReference type="KEGG" id="pect:BN1012_Phect1031"/>
<reference evidence="1 2" key="1">
    <citation type="journal article" date="2014" name="Front. Genet.">
        <title>Genome and metabolic network of "Candidatus Phaeomarinobacter ectocarpi" Ec32, a new candidate genus of Alphaproteobacteria frequently associated with brown algae.</title>
        <authorList>
            <person name="Dittami S.M."/>
            <person name="Barbeyron T."/>
            <person name="Boyen C."/>
            <person name="Cambefort J."/>
            <person name="Collet G."/>
            <person name="Delage L."/>
            <person name="Gobet A."/>
            <person name="Groisillier A."/>
            <person name="Leblanc C."/>
            <person name="Michel G."/>
            <person name="Scornet D."/>
            <person name="Siegel A."/>
            <person name="Tapia J.E."/>
            <person name="Tonon T."/>
        </authorList>
    </citation>
    <scope>NUCLEOTIDE SEQUENCE [LARGE SCALE GENOMIC DNA]</scope>
    <source>
        <strain evidence="1 2">Ec32</strain>
    </source>
</reference>
<protein>
    <recommendedName>
        <fullName evidence="3">DUF2867 domain-containing protein</fullName>
    </recommendedName>
</protein>
<dbReference type="OrthoDB" id="7058586at2"/>
<accession>X5ML81</accession>
<evidence type="ECO:0008006" key="3">
    <source>
        <dbReference type="Google" id="ProtNLM"/>
    </source>
</evidence>
<gene>
    <name evidence="1" type="ORF">BN1012_Phect1031</name>
</gene>
<dbReference type="AlphaFoldDB" id="X5ML81"/>
<dbReference type="Proteomes" id="UP000032160">
    <property type="component" value="Chromosome I"/>
</dbReference>
<dbReference type="STRING" id="1458461.BN1012_Phect1031"/>
<organism evidence="1 2">
    <name type="scientific">Candidatus Phaeomarinibacter ectocarpi</name>
    <dbReference type="NCBI Taxonomy" id="1458461"/>
    <lineage>
        <taxon>Bacteria</taxon>
        <taxon>Pseudomonadati</taxon>
        <taxon>Pseudomonadota</taxon>
        <taxon>Alphaproteobacteria</taxon>
        <taxon>Hyphomicrobiales</taxon>
        <taxon>Parvibaculaceae</taxon>
        <taxon>Candidatus Phaeomarinibacter</taxon>
    </lineage>
</organism>
<proteinExistence type="predicted"/>
<dbReference type="HOGENOM" id="CLU_116730_1_0_5"/>
<name>X5ML81_9HYPH</name>
<evidence type="ECO:0000313" key="2">
    <source>
        <dbReference type="Proteomes" id="UP000032160"/>
    </source>
</evidence>
<sequence length="167" mass="17738">MAIRETTLPASSALNALRVRGDFLDCFFGSHGPTQVSTMEAAHIAMSQMPGWATTLMAARNAIVGPLGLKTGSSAPPAPPPAQTGVGDSIGIFKIISASDTEVVVGEDDRHLNFRASIFKDDAGFYLATWVKPHNLAGHAYLATIMVFHKLIVRDAVQRIVTSHPAS</sequence>
<evidence type="ECO:0000313" key="1">
    <source>
        <dbReference type="EMBL" id="CDO59245.1"/>
    </source>
</evidence>
<dbReference type="Pfam" id="PF11066">
    <property type="entry name" value="DUF2867"/>
    <property type="match status" value="1"/>
</dbReference>
<dbReference type="PATRIC" id="fig|1458461.3.peg.1031"/>